<name>A0A7J8TCD4_GOSDV</name>
<organism evidence="1 2">
    <name type="scientific">Gossypium davidsonii</name>
    <name type="common">Davidson's cotton</name>
    <name type="synonym">Gossypium klotzschianum subsp. davidsonii</name>
    <dbReference type="NCBI Taxonomy" id="34287"/>
    <lineage>
        <taxon>Eukaryota</taxon>
        <taxon>Viridiplantae</taxon>
        <taxon>Streptophyta</taxon>
        <taxon>Embryophyta</taxon>
        <taxon>Tracheophyta</taxon>
        <taxon>Spermatophyta</taxon>
        <taxon>Magnoliopsida</taxon>
        <taxon>eudicotyledons</taxon>
        <taxon>Gunneridae</taxon>
        <taxon>Pentapetalae</taxon>
        <taxon>rosids</taxon>
        <taxon>malvids</taxon>
        <taxon>Malvales</taxon>
        <taxon>Malvaceae</taxon>
        <taxon>Malvoideae</taxon>
        <taxon>Gossypium</taxon>
    </lineage>
</organism>
<protein>
    <submittedName>
        <fullName evidence="1">Uncharacterized protein</fullName>
    </submittedName>
</protein>
<sequence>MIQKLKIIYLIFWNKSEVRGILGTHQEFH</sequence>
<comment type="caution">
    <text evidence="1">The sequence shown here is derived from an EMBL/GenBank/DDBJ whole genome shotgun (WGS) entry which is preliminary data.</text>
</comment>
<evidence type="ECO:0000313" key="2">
    <source>
        <dbReference type="Proteomes" id="UP000593561"/>
    </source>
</evidence>
<accession>A0A7J8TCD4</accession>
<dbReference type="AlphaFoldDB" id="A0A7J8TCD4"/>
<dbReference type="Proteomes" id="UP000593561">
    <property type="component" value="Unassembled WGS sequence"/>
</dbReference>
<dbReference type="EMBL" id="JABFAC010243314">
    <property type="protein sequence ID" value="MBA0635826.1"/>
    <property type="molecule type" value="Genomic_DNA"/>
</dbReference>
<gene>
    <name evidence="1" type="ORF">Godav_029022</name>
</gene>
<proteinExistence type="predicted"/>
<evidence type="ECO:0000313" key="1">
    <source>
        <dbReference type="EMBL" id="MBA0635826.1"/>
    </source>
</evidence>
<keyword evidence="2" id="KW-1185">Reference proteome</keyword>
<reference evidence="1 2" key="1">
    <citation type="journal article" date="2019" name="Genome Biol. Evol.">
        <title>Insights into the evolution of the New World diploid cottons (Gossypium, subgenus Houzingenia) based on genome sequencing.</title>
        <authorList>
            <person name="Grover C.E."/>
            <person name="Arick M.A. 2nd"/>
            <person name="Thrash A."/>
            <person name="Conover J.L."/>
            <person name="Sanders W.S."/>
            <person name="Peterson D.G."/>
            <person name="Frelichowski J.E."/>
            <person name="Scheffler J.A."/>
            <person name="Scheffler B.E."/>
            <person name="Wendel J.F."/>
        </authorList>
    </citation>
    <scope>NUCLEOTIDE SEQUENCE [LARGE SCALE GENOMIC DNA]</scope>
    <source>
        <strain evidence="1">27</strain>
        <tissue evidence="1">Leaf</tissue>
    </source>
</reference>